<dbReference type="Proteomes" id="UP001595528">
    <property type="component" value="Unassembled WGS sequence"/>
</dbReference>
<dbReference type="EMBL" id="JBHRTR010000034">
    <property type="protein sequence ID" value="MFC3229908.1"/>
    <property type="molecule type" value="Genomic_DNA"/>
</dbReference>
<proteinExistence type="predicted"/>
<sequence length="345" mass="36767">MRRTEIIAAAEAVDRLLEQTGIAALAAAAAGLAGSGDGMALADRVFDVYGRAAAETGRLTAAERHVLHSFGMQAMLDRDWWRSAMSEAAAGRAGALNALALQIRAFRTARPALQALVAPTTIAEHVQGGAEDQAKLDGLMLLLIDDAQHRSTPERLIAALSAVSTFYRVAARLEGHGEADLTVLGLDSGNDKSIELVGLAKVIAAVREIILSVYRRAAAYADLTGQERLQQIKADLPVLHDLGRLGAEQAEIFRRSLGQAVDDFVAAGTLIPEMLDLAGPAARQVMTPERKLLAQPSSAAAESDGLAEMQAMLQALRRERDDLVAALPPERRESLYRRLTAEGLA</sequence>
<evidence type="ECO:0000313" key="1">
    <source>
        <dbReference type="EMBL" id="MFC3229908.1"/>
    </source>
</evidence>
<keyword evidence="2" id="KW-1185">Reference proteome</keyword>
<gene>
    <name evidence="1" type="ORF">ACFOGJ_21840</name>
</gene>
<evidence type="ECO:0000313" key="2">
    <source>
        <dbReference type="Proteomes" id="UP001595528"/>
    </source>
</evidence>
<comment type="caution">
    <text evidence="1">The sequence shown here is derived from an EMBL/GenBank/DDBJ whole genome shotgun (WGS) entry which is preliminary data.</text>
</comment>
<evidence type="ECO:0008006" key="3">
    <source>
        <dbReference type="Google" id="ProtNLM"/>
    </source>
</evidence>
<accession>A0ABV7L5J1</accession>
<protein>
    <recommendedName>
        <fullName evidence="3">Response regulator receiver protein</fullName>
    </recommendedName>
</protein>
<name>A0ABV7L5J1_9PROT</name>
<reference evidence="2" key="1">
    <citation type="journal article" date="2019" name="Int. J. Syst. Evol. Microbiol.">
        <title>The Global Catalogue of Microorganisms (GCM) 10K type strain sequencing project: providing services to taxonomists for standard genome sequencing and annotation.</title>
        <authorList>
            <consortium name="The Broad Institute Genomics Platform"/>
            <consortium name="The Broad Institute Genome Sequencing Center for Infectious Disease"/>
            <person name="Wu L."/>
            <person name="Ma J."/>
        </authorList>
    </citation>
    <scope>NUCLEOTIDE SEQUENCE [LARGE SCALE GENOMIC DNA]</scope>
    <source>
        <strain evidence="2">KCTC 42964</strain>
    </source>
</reference>
<dbReference type="RefSeq" id="WP_379904556.1">
    <property type="nucleotide sequence ID" value="NZ_JBHRTR010000034.1"/>
</dbReference>
<organism evidence="1 2">
    <name type="scientific">Marinibaculum pumilum</name>
    <dbReference type="NCBI Taxonomy" id="1766165"/>
    <lineage>
        <taxon>Bacteria</taxon>
        <taxon>Pseudomonadati</taxon>
        <taxon>Pseudomonadota</taxon>
        <taxon>Alphaproteobacteria</taxon>
        <taxon>Rhodospirillales</taxon>
        <taxon>Rhodospirillaceae</taxon>
        <taxon>Marinibaculum</taxon>
    </lineage>
</organism>